<dbReference type="GO" id="GO:0016592">
    <property type="term" value="C:mediator complex"/>
    <property type="evidence" value="ECO:0007669"/>
    <property type="project" value="InterPro"/>
</dbReference>
<comment type="function">
    <text evidence="8">Component of the Mediator complex, a coactivator involved in the regulated transcription of nearly all RNA polymerase II-dependent genes. Mediator functions as a bridge to convey information from gene-specific regulatory proteins to the basal RNA polymerase II transcription machinery. Mediator is recruited to promoters by direct interactions with regulatory proteins and serves as a scaffold for the assembly of a functional preinitiation complex with RNA polymerase II and the general transcription factors.</text>
</comment>
<comment type="subcellular location">
    <subcellularLocation>
        <location evidence="1 8">Nucleus</location>
    </subcellularLocation>
</comment>
<dbReference type="PANTHER" id="PTHR13208">
    <property type="entry name" value="MEDIATOR OF RNA POLYMERASE II TRANSCRIPTION SUBUNIT 4"/>
    <property type="match status" value="1"/>
</dbReference>
<dbReference type="Pfam" id="PF10018">
    <property type="entry name" value="Med4"/>
    <property type="match status" value="1"/>
</dbReference>
<evidence type="ECO:0000256" key="2">
    <source>
        <dbReference type="ARBA" id="ARBA00009626"/>
    </source>
</evidence>
<organism evidence="9">
    <name type="scientific">Anisakis simplex</name>
    <name type="common">Herring worm</name>
    <dbReference type="NCBI Taxonomy" id="6269"/>
    <lineage>
        <taxon>Eukaryota</taxon>
        <taxon>Metazoa</taxon>
        <taxon>Ecdysozoa</taxon>
        <taxon>Nematoda</taxon>
        <taxon>Chromadorea</taxon>
        <taxon>Rhabditida</taxon>
        <taxon>Spirurina</taxon>
        <taxon>Ascaridomorpha</taxon>
        <taxon>Ascaridoidea</taxon>
        <taxon>Anisakidae</taxon>
        <taxon>Anisakis</taxon>
        <taxon>Anisakis simplex complex</taxon>
    </lineage>
</organism>
<sequence>LESVDDLDAIIKQMIAFLLEQDRTCESLASLSEAFRRKQQQLKLLLSKVRAHREREQTIAKLERAVKARDDVIENIQNKLHIAETALTGAIYQAGIKIKAVHQAEAKKVNSEHVIRFANQISKSYSVAAPLFWRLGDASRPFPTEVELRVSSLAAPRVNAPTTTTAALSLLRQPSASTSGLLRGAVGGTGTGRGTSPLAASFSAAAMQQQQRLSFIRVIIHFAVMM</sequence>
<evidence type="ECO:0000256" key="3">
    <source>
        <dbReference type="ARBA" id="ARBA00020629"/>
    </source>
</evidence>
<keyword evidence="6 8" id="KW-0539">Nucleus</keyword>
<evidence type="ECO:0000256" key="8">
    <source>
        <dbReference type="RuleBase" id="RU364141"/>
    </source>
</evidence>
<keyword evidence="5 8" id="KW-0804">Transcription</keyword>
<comment type="similarity">
    <text evidence="2 8">Belongs to the Mediator complex subunit 4 family.</text>
</comment>
<comment type="subunit">
    <text evidence="8">Component of the Mediator complex.</text>
</comment>
<gene>
    <name evidence="8" type="primary">MED4</name>
</gene>
<dbReference type="PANTHER" id="PTHR13208:SF2">
    <property type="entry name" value="MEDIATOR OF RNA POLYMERASE II TRANSCRIPTION SUBUNIT 4"/>
    <property type="match status" value="1"/>
</dbReference>
<dbReference type="GO" id="GO:0003712">
    <property type="term" value="F:transcription coregulator activity"/>
    <property type="evidence" value="ECO:0007669"/>
    <property type="project" value="InterPro"/>
</dbReference>
<dbReference type="AlphaFoldDB" id="A0A0M3J8J1"/>
<dbReference type="InterPro" id="IPR019258">
    <property type="entry name" value="Mediator_Med4"/>
</dbReference>
<proteinExistence type="inferred from homology"/>
<keyword evidence="4 8" id="KW-0805">Transcription regulation</keyword>
<evidence type="ECO:0000313" key="9">
    <source>
        <dbReference type="WBParaSite" id="ASIM_0000389601-mRNA-1"/>
    </source>
</evidence>
<evidence type="ECO:0000256" key="5">
    <source>
        <dbReference type="ARBA" id="ARBA00023163"/>
    </source>
</evidence>
<evidence type="ECO:0000256" key="4">
    <source>
        <dbReference type="ARBA" id="ARBA00023015"/>
    </source>
</evidence>
<dbReference type="GO" id="GO:0006357">
    <property type="term" value="P:regulation of transcription by RNA polymerase II"/>
    <property type="evidence" value="ECO:0007669"/>
    <property type="project" value="InterPro"/>
</dbReference>
<reference evidence="9" key="1">
    <citation type="submission" date="2017-02" db="UniProtKB">
        <authorList>
            <consortium name="WormBaseParasite"/>
        </authorList>
    </citation>
    <scope>IDENTIFICATION</scope>
</reference>
<keyword evidence="8" id="KW-0010">Activator</keyword>
<dbReference type="GO" id="GO:0070847">
    <property type="term" value="C:core mediator complex"/>
    <property type="evidence" value="ECO:0007669"/>
    <property type="project" value="TreeGrafter"/>
</dbReference>
<dbReference type="WBParaSite" id="ASIM_0000389601-mRNA-1">
    <property type="protein sequence ID" value="ASIM_0000389601-mRNA-1"/>
    <property type="gene ID" value="ASIM_0000389601"/>
</dbReference>
<evidence type="ECO:0000256" key="1">
    <source>
        <dbReference type="ARBA" id="ARBA00004123"/>
    </source>
</evidence>
<evidence type="ECO:0000256" key="6">
    <source>
        <dbReference type="ARBA" id="ARBA00023242"/>
    </source>
</evidence>
<accession>A0A0M3J8J1</accession>
<name>A0A0M3J8J1_ANISI</name>
<evidence type="ECO:0000256" key="7">
    <source>
        <dbReference type="ARBA" id="ARBA00031257"/>
    </source>
</evidence>
<protein>
    <recommendedName>
        <fullName evidence="3 8">Mediator of RNA polymerase II transcription subunit 4</fullName>
    </recommendedName>
    <alternativeName>
        <fullName evidence="7 8">Mediator complex subunit 4</fullName>
    </alternativeName>
</protein>